<evidence type="ECO:0000256" key="4">
    <source>
        <dbReference type="ARBA" id="ARBA00019077"/>
    </source>
</evidence>
<dbReference type="InterPro" id="IPR007507">
    <property type="entry name" value="Glycos_transf_N"/>
</dbReference>
<comment type="function">
    <text evidence="1">Involved in lipopolysaccharide (LPS) biosynthesis. Catalyzes the transfer of 3-deoxy-D-manno-octulosonate (Kdo) residue(s) from CMP-Kdo to lipid IV(A), the tetraacyldisaccharide-1,4'-bisphosphate precursor of lipid A.</text>
</comment>
<organism evidence="10 11">
    <name type="scientific">Nguyenibacter vanlangensis</name>
    <dbReference type="NCBI Taxonomy" id="1216886"/>
    <lineage>
        <taxon>Bacteria</taxon>
        <taxon>Pseudomonadati</taxon>
        <taxon>Pseudomonadota</taxon>
        <taxon>Alphaproteobacteria</taxon>
        <taxon>Acetobacterales</taxon>
        <taxon>Acetobacteraceae</taxon>
        <taxon>Nguyenibacter</taxon>
    </lineage>
</organism>
<feature type="domain" description="3-deoxy-D-manno-octulosonic-acid transferase N-terminal" evidence="9">
    <location>
        <begin position="294"/>
        <end position="473"/>
    </location>
</feature>
<accession>A0ABZ3D4R4</accession>
<evidence type="ECO:0000259" key="9">
    <source>
        <dbReference type="Pfam" id="PF04413"/>
    </source>
</evidence>
<dbReference type="PANTHER" id="PTHR42755:SF1">
    <property type="entry name" value="3-DEOXY-D-MANNO-OCTULOSONIC ACID TRANSFERASE, MITOCHONDRIAL-RELATED"/>
    <property type="match status" value="1"/>
</dbReference>
<keyword evidence="11" id="KW-1185">Reference proteome</keyword>
<protein>
    <recommendedName>
        <fullName evidence="4">3-deoxy-D-manno-octulosonic acid transferase</fullName>
        <ecNumber evidence="3">2.4.99.12</ecNumber>
    </recommendedName>
    <alternativeName>
        <fullName evidence="6">Lipid IV(A) 3-deoxy-D-manno-octulosonic acid transferase</fullName>
    </alternativeName>
</protein>
<evidence type="ECO:0000256" key="2">
    <source>
        <dbReference type="ARBA" id="ARBA00004713"/>
    </source>
</evidence>
<dbReference type="SUPFAM" id="SSF53756">
    <property type="entry name" value="UDP-Glycosyltransferase/glycogen phosphorylase"/>
    <property type="match status" value="1"/>
</dbReference>
<proteinExistence type="predicted"/>
<dbReference type="Gene3D" id="3.40.50.11720">
    <property type="entry name" value="3-Deoxy-D-manno-octulosonic-acid transferase, N-terminal domain"/>
    <property type="match status" value="1"/>
</dbReference>
<dbReference type="EMBL" id="CP152276">
    <property type="protein sequence ID" value="XAE42743.1"/>
    <property type="molecule type" value="Genomic_DNA"/>
</dbReference>
<evidence type="ECO:0000313" key="11">
    <source>
        <dbReference type="Proteomes" id="UP001449795"/>
    </source>
</evidence>
<dbReference type="Gene3D" id="3.40.50.2000">
    <property type="entry name" value="Glycogen Phosphorylase B"/>
    <property type="match status" value="1"/>
</dbReference>
<sequence length="684" mass="73302">MLPPGHDTSSRPPMLKRLLAGRPGRAPAFRVLAIAALRAYLGFALRTTRWTFDIHPDATPLLTGRDGQTALVAFWHETLVLTPALWWWARSQNPSLRLHVLISRNRDGQMITDIVAPWGIAAIAGSTDRKDKSRNGGRKESKGGAAALRRLLDCLRAGSLVVITPDGPRGPRRQVQPGLVGLARLSGTPVVPVGAACRARRLGSWDRMLIPLPFGRGRMVCGAPITLTSDDGTAADRIGQAIDAATAAAHAPPSARLSRPLLTHAWALLATALAPALTLLLRRRLAIGKERRDRLRERMGFTARPRPPGRLIWLHAASVGESLSILPVIERLAARDPALHVLVTTATVTAAALLDQRLQAAPWGGRVIHQFVPLDVPRWLGRFLRHWRPDAAALTESELWPNLVESCARAAIPIALLNARMSDRAQAGWRRAPALARRMFGHFAFIAARSESDAARLRALGAGSVDVPGDLKNAAAPLPCDPAGLDRLRRQLAGRPVWLAASTHAGEEEQIAQADQLLRARHPGLLTLIVPRHPERGAEIASRLGNPPRRAAGAPPGPADRFWICDTLGELGLFYRAVPIVFLGNSLPGPGRRGGHNPLEPARLGAALASGPLTGNFADAFARLGAADAVAITPDPAALAGWVDALLSDPTRQDAAARRARDAATIDPDLPDRLAARLLALIAP</sequence>
<gene>
    <name evidence="10" type="ORF">AAC691_21305</name>
</gene>
<evidence type="ECO:0000256" key="3">
    <source>
        <dbReference type="ARBA" id="ARBA00012621"/>
    </source>
</evidence>
<comment type="pathway">
    <text evidence="2">Bacterial outer membrane biogenesis; LPS core biosynthesis.</text>
</comment>
<evidence type="ECO:0000256" key="6">
    <source>
        <dbReference type="ARBA" id="ARBA00031445"/>
    </source>
</evidence>
<evidence type="ECO:0000256" key="7">
    <source>
        <dbReference type="ARBA" id="ARBA00049183"/>
    </source>
</evidence>
<dbReference type="Proteomes" id="UP001449795">
    <property type="component" value="Chromosome"/>
</dbReference>
<comment type="catalytic activity">
    <reaction evidence="7">
        <text>lipid IVA (E. coli) + CMP-3-deoxy-beta-D-manno-octulosonate = alpha-Kdo-(2-&gt;6)-lipid IVA (E. coli) + CMP + H(+)</text>
        <dbReference type="Rhea" id="RHEA:28066"/>
        <dbReference type="ChEBI" id="CHEBI:15378"/>
        <dbReference type="ChEBI" id="CHEBI:58603"/>
        <dbReference type="ChEBI" id="CHEBI:60364"/>
        <dbReference type="ChEBI" id="CHEBI:60377"/>
        <dbReference type="ChEBI" id="CHEBI:85987"/>
        <dbReference type="EC" id="2.4.99.12"/>
    </reaction>
</comment>
<reference evidence="10 11" key="1">
    <citation type="submission" date="2024-04" db="EMBL/GenBank/DDBJ databases">
        <title>Complete genome sequence of Nguyenibacter vanlangesis HBCM-1154, a strain capable of nitrogen fixation, IAA production, and phosphorus solubilization isolated from sugarcane soil.</title>
        <authorList>
            <person name="MY HANH P."/>
        </authorList>
    </citation>
    <scope>NUCLEOTIDE SEQUENCE [LARGE SCALE GENOMIC DNA]</scope>
    <source>
        <strain evidence="10 11">HBCM 1154</strain>
    </source>
</reference>
<dbReference type="Pfam" id="PF04028">
    <property type="entry name" value="DUF374"/>
    <property type="match status" value="1"/>
</dbReference>
<evidence type="ECO:0000256" key="1">
    <source>
        <dbReference type="ARBA" id="ARBA00003394"/>
    </source>
</evidence>
<dbReference type="PANTHER" id="PTHR42755">
    <property type="entry name" value="3-DEOXY-MANNO-OCTULOSONATE CYTIDYLYLTRANSFERASE"/>
    <property type="match status" value="1"/>
</dbReference>
<dbReference type="InterPro" id="IPR007172">
    <property type="entry name" value="DUF374"/>
</dbReference>
<keyword evidence="5" id="KW-0808">Transferase</keyword>
<dbReference type="Pfam" id="PF04413">
    <property type="entry name" value="Glycos_transf_N"/>
    <property type="match status" value="1"/>
</dbReference>
<dbReference type="RefSeq" id="WP_342628388.1">
    <property type="nucleotide sequence ID" value="NZ_CP152276.1"/>
</dbReference>
<name>A0ABZ3D4R4_9PROT</name>
<dbReference type="EC" id="2.4.99.12" evidence="3"/>
<evidence type="ECO:0000313" key="10">
    <source>
        <dbReference type="EMBL" id="XAE42743.1"/>
    </source>
</evidence>
<feature type="domain" description="DUF374" evidence="8">
    <location>
        <begin position="94"/>
        <end position="172"/>
    </location>
</feature>
<evidence type="ECO:0000256" key="5">
    <source>
        <dbReference type="ARBA" id="ARBA00022679"/>
    </source>
</evidence>
<dbReference type="CDD" id="cd07983">
    <property type="entry name" value="LPLAT_DUF374-like"/>
    <property type="match status" value="1"/>
</dbReference>
<evidence type="ECO:0000259" key="8">
    <source>
        <dbReference type="Pfam" id="PF04028"/>
    </source>
</evidence>
<dbReference type="InterPro" id="IPR038107">
    <property type="entry name" value="Glycos_transf_N_sf"/>
</dbReference>
<dbReference type="InterPro" id="IPR039901">
    <property type="entry name" value="Kdotransferase"/>
</dbReference>